<dbReference type="Gene3D" id="2.40.37.10">
    <property type="entry name" value="Lyase, Ornithine Decarboxylase, Chain A, domain 1"/>
    <property type="match status" value="1"/>
</dbReference>
<evidence type="ECO:0000313" key="9">
    <source>
        <dbReference type="EMBL" id="TWS19185.1"/>
    </source>
</evidence>
<feature type="domain" description="Orn/DAP/Arg decarboxylase 2 N-terminal" evidence="8">
    <location>
        <begin position="47"/>
        <end position="294"/>
    </location>
</feature>
<organism evidence="9 10">
    <name type="scientific">Tsukamurella asaccharolytica</name>
    <dbReference type="NCBI Taxonomy" id="2592067"/>
    <lineage>
        <taxon>Bacteria</taxon>
        <taxon>Bacillati</taxon>
        <taxon>Actinomycetota</taxon>
        <taxon>Actinomycetes</taxon>
        <taxon>Mycobacteriales</taxon>
        <taxon>Tsukamurellaceae</taxon>
        <taxon>Tsukamurella</taxon>
    </lineage>
</organism>
<protein>
    <submittedName>
        <fullName evidence="9">Diaminopimelate decarboxylase</fullName>
    </submittedName>
</protein>
<dbReference type="OrthoDB" id="9802241at2"/>
<comment type="caution">
    <text evidence="9">The sequence shown here is derived from an EMBL/GenBank/DDBJ whole genome shotgun (WGS) entry which is preliminary data.</text>
</comment>
<comment type="cofactor">
    <cofactor evidence="1 5">
        <name>pyridoxal 5'-phosphate</name>
        <dbReference type="ChEBI" id="CHEBI:597326"/>
    </cofactor>
</comment>
<dbReference type="InterPro" id="IPR022653">
    <property type="entry name" value="De-COase2_pyr-phos_BS"/>
</dbReference>
<feature type="domain" description="Orn/DAP/Arg decarboxylase 2 C-terminal" evidence="7">
    <location>
        <begin position="295"/>
        <end position="389"/>
    </location>
</feature>
<name>A0A5C5RAQ5_9ACTN</name>
<dbReference type="GO" id="GO:0008836">
    <property type="term" value="F:diaminopimelate decarboxylase activity"/>
    <property type="evidence" value="ECO:0007669"/>
    <property type="project" value="TreeGrafter"/>
</dbReference>
<keyword evidence="3 5" id="KW-0663">Pyridoxal phosphate</keyword>
<reference evidence="9 10" key="1">
    <citation type="submission" date="2019-06" db="EMBL/GenBank/DDBJ databases">
        <title>Tsukamurella conjunctivitidis sp. nov., Tsukamurella assacharolytica sp. nov. and Tsukamurella sputae sp. nov. isolated from patients with conjunctivitis, bacteraemia (lymphoma) and respiratory infection (sputum) in Hong Kong.</title>
        <authorList>
            <person name="Teng J.L.L."/>
            <person name="Lee H.H."/>
            <person name="Fong J.Y.H."/>
            <person name="Fok K.M.N."/>
            <person name="Lau S.K.P."/>
            <person name="Woo P.C.Y."/>
        </authorList>
    </citation>
    <scope>NUCLEOTIDE SEQUENCE [LARGE SCALE GENOMIC DNA]</scope>
    <source>
        <strain evidence="9 10">HKU71</strain>
    </source>
</reference>
<dbReference type="InterPro" id="IPR002433">
    <property type="entry name" value="Orn_de-COase"/>
</dbReference>
<dbReference type="PANTHER" id="PTHR43727">
    <property type="entry name" value="DIAMINOPIMELATE DECARBOXYLASE"/>
    <property type="match status" value="1"/>
</dbReference>
<dbReference type="PRINTS" id="PR01182">
    <property type="entry name" value="ORNDCRBXLASE"/>
</dbReference>
<keyword evidence="4" id="KW-0456">Lyase</keyword>
<evidence type="ECO:0000256" key="5">
    <source>
        <dbReference type="PIRSR" id="PIRSR600183-50"/>
    </source>
</evidence>
<dbReference type="EMBL" id="VIGW01000005">
    <property type="protein sequence ID" value="TWS19185.1"/>
    <property type="molecule type" value="Genomic_DNA"/>
</dbReference>
<dbReference type="GO" id="GO:0009089">
    <property type="term" value="P:lysine biosynthetic process via diaminopimelate"/>
    <property type="evidence" value="ECO:0007669"/>
    <property type="project" value="TreeGrafter"/>
</dbReference>
<evidence type="ECO:0000256" key="3">
    <source>
        <dbReference type="ARBA" id="ARBA00022898"/>
    </source>
</evidence>
<dbReference type="Pfam" id="PF02784">
    <property type="entry name" value="Orn_Arg_deC_N"/>
    <property type="match status" value="1"/>
</dbReference>
<evidence type="ECO:0000256" key="6">
    <source>
        <dbReference type="RuleBase" id="RU003737"/>
    </source>
</evidence>
<dbReference type="Proteomes" id="UP000317291">
    <property type="component" value="Unassembled WGS sequence"/>
</dbReference>
<dbReference type="PROSITE" id="PS00879">
    <property type="entry name" value="ODR_DC_2_2"/>
    <property type="match status" value="1"/>
</dbReference>
<feature type="modified residue" description="N6-(pyridoxal phosphate)lysine" evidence="5">
    <location>
        <position position="67"/>
    </location>
</feature>
<dbReference type="InterPro" id="IPR000183">
    <property type="entry name" value="Orn/DAP/Arg_de-COase"/>
</dbReference>
<feature type="active site" description="Proton donor" evidence="5">
    <location>
        <position position="362"/>
    </location>
</feature>
<evidence type="ECO:0000259" key="8">
    <source>
        <dbReference type="Pfam" id="PF02784"/>
    </source>
</evidence>
<dbReference type="Pfam" id="PF00278">
    <property type="entry name" value="Orn_DAP_Arg_deC"/>
    <property type="match status" value="1"/>
</dbReference>
<keyword evidence="10" id="KW-1185">Reference proteome</keyword>
<dbReference type="PRINTS" id="PR01179">
    <property type="entry name" value="ODADCRBXLASE"/>
</dbReference>
<dbReference type="InterPro" id="IPR022657">
    <property type="entry name" value="De-COase2_CS"/>
</dbReference>
<evidence type="ECO:0000313" key="10">
    <source>
        <dbReference type="Proteomes" id="UP000317291"/>
    </source>
</evidence>
<keyword evidence="2" id="KW-0210">Decarboxylase</keyword>
<accession>A0A5C5RAQ5</accession>
<dbReference type="AlphaFoldDB" id="A0A5C5RAQ5"/>
<dbReference type="InterPro" id="IPR022643">
    <property type="entry name" value="De-COase2_C"/>
</dbReference>
<evidence type="ECO:0000256" key="4">
    <source>
        <dbReference type="ARBA" id="ARBA00023239"/>
    </source>
</evidence>
<dbReference type="PANTHER" id="PTHR43727:SF3">
    <property type="entry name" value="GROUP IV DECARBOXYLASE"/>
    <property type="match status" value="1"/>
</dbReference>
<comment type="similarity">
    <text evidence="6">Belongs to the Orn/Lys/Arg decarboxylase class-II family.</text>
</comment>
<sequence>MTSLDPARRREHILRTAVSQGLLARDADPLAAFVDMDALEHNVTVLHRTFERAVPAEGGVLHAFAAKANCLVPVLKFLRTLGMGCEVASEGELAQAVAAGFEPESIVFDSPAKTMPELRQALALGVALNADNFQELERIRTLREQLRSTSRIGVRINPQVGLGGIEAMSTAGRTSKFGIALDDPGNRERLLAWFSDHPWLTMVHAHVGSQGCRLPLIADGLRAAVDFAEEVNRLVGRRQISTVDIGGGLPVDFETDAAVESPFAEYVGVLRDRVPELFDGRYSLITEFGRTIAAKYGFIAAFVEYTKTAGGSRIAITHAGAQTATRTVFMPEAWPIRVTAHTPDGGFKRGDRAPQTIAGPCCFAGDLTATNRELPILEPGDIVSLLDTGAYYFSTPFSYNSLLEPGVYGARIDDGGSVRFVVLREPQTMSQLLQRTGASLLNGDAGVVSPRPEEIQRTRR</sequence>
<dbReference type="GO" id="GO:0006596">
    <property type="term" value="P:polyamine biosynthetic process"/>
    <property type="evidence" value="ECO:0007669"/>
    <property type="project" value="InterPro"/>
</dbReference>
<dbReference type="PROSITE" id="PS00878">
    <property type="entry name" value="ODR_DC_2_1"/>
    <property type="match status" value="1"/>
</dbReference>
<evidence type="ECO:0000256" key="1">
    <source>
        <dbReference type="ARBA" id="ARBA00001933"/>
    </source>
</evidence>
<dbReference type="InterPro" id="IPR029066">
    <property type="entry name" value="PLP-binding_barrel"/>
</dbReference>
<dbReference type="SUPFAM" id="SSF51419">
    <property type="entry name" value="PLP-binding barrel"/>
    <property type="match status" value="1"/>
</dbReference>
<gene>
    <name evidence="9" type="ORF">FK529_11775</name>
</gene>
<evidence type="ECO:0000256" key="2">
    <source>
        <dbReference type="ARBA" id="ARBA00022793"/>
    </source>
</evidence>
<evidence type="ECO:0000259" key="7">
    <source>
        <dbReference type="Pfam" id="PF00278"/>
    </source>
</evidence>
<dbReference type="SUPFAM" id="SSF50621">
    <property type="entry name" value="Alanine racemase C-terminal domain-like"/>
    <property type="match status" value="1"/>
</dbReference>
<dbReference type="InterPro" id="IPR009006">
    <property type="entry name" value="Ala_racemase/Decarboxylase_C"/>
</dbReference>
<dbReference type="InterPro" id="IPR022644">
    <property type="entry name" value="De-COase2_N"/>
</dbReference>
<dbReference type="Gene3D" id="3.20.20.10">
    <property type="entry name" value="Alanine racemase"/>
    <property type="match status" value="1"/>
</dbReference>
<proteinExistence type="inferred from homology"/>